<dbReference type="AlphaFoldDB" id="A0A167JKK7"/>
<protein>
    <submittedName>
        <fullName evidence="1">Uncharacterized protein</fullName>
    </submittedName>
</protein>
<reference evidence="1 2" key="1">
    <citation type="submission" date="2013-07" db="EMBL/GenBank/DDBJ databases">
        <title>Comparative Genomic and Metabolomic Analysis of Twelve Strains of Pseudoalteromonas luteoviolacea.</title>
        <authorList>
            <person name="Vynne N.G."/>
            <person name="Mansson M."/>
            <person name="Gram L."/>
        </authorList>
    </citation>
    <scope>NUCLEOTIDE SEQUENCE [LARGE SCALE GENOMIC DNA]</scope>
    <source>
        <strain evidence="1 2">S4060-1</strain>
    </source>
</reference>
<accession>A0A167JKK7</accession>
<name>A0A167JKK7_9GAMM</name>
<comment type="caution">
    <text evidence="1">The sequence shown here is derived from an EMBL/GenBank/DDBJ whole genome shotgun (WGS) entry which is preliminary data.</text>
</comment>
<dbReference type="EMBL" id="AUXX01000045">
    <property type="protein sequence ID" value="KZN61255.1"/>
    <property type="molecule type" value="Genomic_DNA"/>
</dbReference>
<gene>
    <name evidence="1" type="ORF">N478_04120</name>
</gene>
<dbReference type="Proteomes" id="UP000076661">
    <property type="component" value="Unassembled WGS sequence"/>
</dbReference>
<evidence type="ECO:0000313" key="1">
    <source>
        <dbReference type="EMBL" id="KZN61255.1"/>
    </source>
</evidence>
<organism evidence="1 2">
    <name type="scientific">Pseudoalteromonas luteoviolacea S4060-1</name>
    <dbReference type="NCBI Taxonomy" id="1365257"/>
    <lineage>
        <taxon>Bacteria</taxon>
        <taxon>Pseudomonadati</taxon>
        <taxon>Pseudomonadota</taxon>
        <taxon>Gammaproteobacteria</taxon>
        <taxon>Alteromonadales</taxon>
        <taxon>Pseudoalteromonadaceae</taxon>
        <taxon>Pseudoalteromonas</taxon>
    </lineage>
</organism>
<evidence type="ECO:0000313" key="2">
    <source>
        <dbReference type="Proteomes" id="UP000076661"/>
    </source>
</evidence>
<sequence>MLLFFVFLVSGCTGIGGYKFYALEKSEQYIDCALLLKGPRIGGLWQLSGKGNSRTVSSNGQDLLVCSKTMSEESLYLVGPFVPIIPLFGIFSNEQPKTPEFVFINRSDKNTSKLNLRHGFNWCISSYPKTSSKSCKRSKFGTEVIIPPNSILHLDTKFQEQIEFTLEGPDAHKETIKFDYDSGVYFIFTG</sequence>
<dbReference type="PATRIC" id="fig|1365257.3.peg.4135"/>
<proteinExistence type="predicted"/>